<protein>
    <submittedName>
        <fullName evidence="1">Uncharacterized protein</fullName>
    </submittedName>
</protein>
<gene>
    <name evidence="1" type="ORF">FOZ60_014500</name>
</gene>
<comment type="caution">
    <text evidence="1">The sequence shown here is derived from an EMBL/GenBank/DDBJ whole genome shotgun (WGS) entry which is preliminary data.</text>
</comment>
<dbReference type="AlphaFoldDB" id="A0A7J6P6W1"/>
<dbReference type="Proteomes" id="UP000541610">
    <property type="component" value="Unassembled WGS sequence"/>
</dbReference>
<dbReference type="EMBL" id="JABANP010000069">
    <property type="protein sequence ID" value="KAF4691859.1"/>
    <property type="molecule type" value="Genomic_DNA"/>
</dbReference>
<evidence type="ECO:0000313" key="2">
    <source>
        <dbReference type="Proteomes" id="UP000541610"/>
    </source>
</evidence>
<name>A0A7J6P6W1_PEROL</name>
<proteinExistence type="predicted"/>
<sequence>MVKSLSTWRMTAQLLAATTAQHFGKFVHDAGVYRITYDIDEDGGVEFTFKVPGQPAFVDPPEFPLLGGRGTYRVDLRDPGDLKTLTNYNRLSFDTIFLGRKLHFLREVSPLTVGIYKYNERTEINRKLDLAILPSLQVEMFVECVGGSVNYVDAVLLDFEGGLTEADNVFTTKPADTGSCRDQSVHARGVIYNSKEIGP</sequence>
<reference evidence="1 2" key="1">
    <citation type="submission" date="2020-04" db="EMBL/GenBank/DDBJ databases">
        <title>Perkinsus olseni comparative genomics.</title>
        <authorList>
            <person name="Bogema D.R."/>
        </authorList>
    </citation>
    <scope>NUCLEOTIDE SEQUENCE [LARGE SCALE GENOMIC DNA]</scope>
    <source>
        <strain evidence="1">00978-12</strain>
    </source>
</reference>
<evidence type="ECO:0000313" key="1">
    <source>
        <dbReference type="EMBL" id="KAF4691859.1"/>
    </source>
</evidence>
<accession>A0A7J6P6W1</accession>
<organism evidence="1 2">
    <name type="scientific">Perkinsus olseni</name>
    <name type="common">Perkinsus atlanticus</name>
    <dbReference type="NCBI Taxonomy" id="32597"/>
    <lineage>
        <taxon>Eukaryota</taxon>
        <taxon>Sar</taxon>
        <taxon>Alveolata</taxon>
        <taxon>Perkinsozoa</taxon>
        <taxon>Perkinsea</taxon>
        <taxon>Perkinsida</taxon>
        <taxon>Perkinsidae</taxon>
        <taxon>Perkinsus</taxon>
    </lineage>
</organism>